<dbReference type="InterPro" id="IPR001254">
    <property type="entry name" value="Trypsin_dom"/>
</dbReference>
<evidence type="ECO:0000256" key="1">
    <source>
        <dbReference type="ARBA" id="ARBA00022670"/>
    </source>
</evidence>
<organism evidence="8 9">
    <name type="scientific">Megaselia scalaris</name>
    <name type="common">Humpbacked fly</name>
    <name type="synonym">Phora scalaris</name>
    <dbReference type="NCBI Taxonomy" id="36166"/>
    <lineage>
        <taxon>Eukaryota</taxon>
        <taxon>Metazoa</taxon>
        <taxon>Ecdysozoa</taxon>
        <taxon>Arthropoda</taxon>
        <taxon>Hexapoda</taxon>
        <taxon>Insecta</taxon>
        <taxon>Pterygota</taxon>
        <taxon>Neoptera</taxon>
        <taxon>Endopterygota</taxon>
        <taxon>Diptera</taxon>
        <taxon>Brachycera</taxon>
        <taxon>Muscomorpha</taxon>
        <taxon>Platypezoidea</taxon>
        <taxon>Phoridae</taxon>
        <taxon>Megaseliini</taxon>
        <taxon>Megaselia</taxon>
    </lineage>
</organism>
<dbReference type="Proteomes" id="UP000015102">
    <property type="component" value="Unassembled WGS sequence"/>
</dbReference>
<dbReference type="Pfam" id="PF00089">
    <property type="entry name" value="Trypsin"/>
    <property type="match status" value="1"/>
</dbReference>
<evidence type="ECO:0000313" key="8">
    <source>
        <dbReference type="EnsemblMetazoa" id="MESCA011194-PA"/>
    </source>
</evidence>
<accession>T1H4I5</accession>
<evidence type="ECO:0000256" key="2">
    <source>
        <dbReference type="ARBA" id="ARBA00022801"/>
    </source>
</evidence>
<dbReference type="SUPFAM" id="SSF50494">
    <property type="entry name" value="Trypsin-like serine proteases"/>
    <property type="match status" value="1"/>
</dbReference>
<sequence length="135" mass="14629">MKVLILLSFIAAITQGFVLDIEKPRLDGKIVGGYKINIEDAPHQVSLQQGYGHICGGSIISSKWILTAAHCTNGGTASRFKVRVGSSESAKGGELIQVAGLFNISSSTIVLWIMIIHCWNSAKKFSLMILKRQLS</sequence>
<dbReference type="EnsemblMetazoa" id="MESCA011194-RA">
    <property type="protein sequence ID" value="MESCA011194-PA"/>
    <property type="gene ID" value="MESCA011194"/>
</dbReference>
<dbReference type="PROSITE" id="PS50240">
    <property type="entry name" value="TRYPSIN_DOM"/>
    <property type="match status" value="1"/>
</dbReference>
<dbReference type="HOGENOM" id="CLU_1888129_0_0_1"/>
<dbReference type="AlphaFoldDB" id="T1H4I5"/>
<keyword evidence="5" id="KW-1015">Disulfide bond</keyword>
<evidence type="ECO:0000313" key="9">
    <source>
        <dbReference type="Proteomes" id="UP000015102"/>
    </source>
</evidence>
<keyword evidence="1" id="KW-0645">Protease</keyword>
<keyword evidence="4" id="KW-0865">Zymogen</keyword>
<dbReference type="PANTHER" id="PTHR24276:SF97">
    <property type="entry name" value="GH13245P2-RELATED"/>
    <property type="match status" value="1"/>
</dbReference>
<dbReference type="InterPro" id="IPR043504">
    <property type="entry name" value="Peptidase_S1_PA_chymotrypsin"/>
</dbReference>
<feature type="chain" id="PRO_5004588716" description="Peptidase S1 domain-containing protein" evidence="6">
    <location>
        <begin position="17"/>
        <end position="135"/>
    </location>
</feature>
<dbReference type="PROSITE" id="PS00134">
    <property type="entry name" value="TRYPSIN_HIS"/>
    <property type="match status" value="1"/>
</dbReference>
<evidence type="ECO:0000256" key="6">
    <source>
        <dbReference type="SAM" id="SignalP"/>
    </source>
</evidence>
<protein>
    <recommendedName>
        <fullName evidence="7">Peptidase S1 domain-containing protein</fullName>
    </recommendedName>
</protein>
<dbReference type="STRING" id="36166.T1H4I5"/>
<reference evidence="8" key="2">
    <citation type="submission" date="2015-06" db="UniProtKB">
        <authorList>
            <consortium name="EnsemblMetazoa"/>
        </authorList>
    </citation>
    <scope>IDENTIFICATION</scope>
</reference>
<keyword evidence="9" id="KW-1185">Reference proteome</keyword>
<keyword evidence="2" id="KW-0378">Hydrolase</keyword>
<evidence type="ECO:0000256" key="5">
    <source>
        <dbReference type="ARBA" id="ARBA00023157"/>
    </source>
</evidence>
<dbReference type="GO" id="GO:0004252">
    <property type="term" value="F:serine-type endopeptidase activity"/>
    <property type="evidence" value="ECO:0007669"/>
    <property type="project" value="InterPro"/>
</dbReference>
<dbReference type="GO" id="GO:0006508">
    <property type="term" value="P:proteolysis"/>
    <property type="evidence" value="ECO:0007669"/>
    <property type="project" value="UniProtKB-KW"/>
</dbReference>
<dbReference type="InterPro" id="IPR050430">
    <property type="entry name" value="Peptidase_S1"/>
</dbReference>
<dbReference type="InterPro" id="IPR018114">
    <property type="entry name" value="TRYPSIN_HIS"/>
</dbReference>
<dbReference type="InterPro" id="IPR009003">
    <property type="entry name" value="Peptidase_S1_PA"/>
</dbReference>
<keyword evidence="6" id="KW-0732">Signal</keyword>
<dbReference type="EMBL" id="CAQQ02374231">
    <property type="status" value="NOT_ANNOTATED_CDS"/>
    <property type="molecule type" value="Genomic_DNA"/>
</dbReference>
<evidence type="ECO:0000259" key="7">
    <source>
        <dbReference type="PROSITE" id="PS50240"/>
    </source>
</evidence>
<dbReference type="Gene3D" id="2.40.10.10">
    <property type="entry name" value="Trypsin-like serine proteases"/>
    <property type="match status" value="2"/>
</dbReference>
<name>T1H4I5_MEGSC</name>
<reference evidence="9" key="1">
    <citation type="submission" date="2013-02" db="EMBL/GenBank/DDBJ databases">
        <authorList>
            <person name="Hughes D."/>
        </authorList>
    </citation>
    <scope>NUCLEOTIDE SEQUENCE</scope>
    <source>
        <strain>Durham</strain>
        <strain evidence="9">NC isolate 2 -- Noor lab</strain>
    </source>
</reference>
<proteinExistence type="predicted"/>
<dbReference type="PANTHER" id="PTHR24276">
    <property type="entry name" value="POLYSERASE-RELATED"/>
    <property type="match status" value="1"/>
</dbReference>
<keyword evidence="3" id="KW-0720">Serine protease</keyword>
<feature type="domain" description="Peptidase S1" evidence="7">
    <location>
        <begin position="30"/>
        <end position="135"/>
    </location>
</feature>
<feature type="signal peptide" evidence="6">
    <location>
        <begin position="1"/>
        <end position="16"/>
    </location>
</feature>
<evidence type="ECO:0000256" key="4">
    <source>
        <dbReference type="ARBA" id="ARBA00023145"/>
    </source>
</evidence>
<evidence type="ECO:0000256" key="3">
    <source>
        <dbReference type="ARBA" id="ARBA00022825"/>
    </source>
</evidence>